<feature type="domain" description="Knl1 C-terminal RWD" evidence="3">
    <location>
        <begin position="947"/>
        <end position="1107"/>
    </location>
</feature>
<feature type="compositionally biased region" description="Basic and acidic residues" evidence="2">
    <location>
        <begin position="658"/>
        <end position="670"/>
    </location>
</feature>
<feature type="compositionally biased region" description="Polar residues" evidence="2">
    <location>
        <begin position="358"/>
        <end position="371"/>
    </location>
</feature>
<evidence type="ECO:0000313" key="5">
    <source>
        <dbReference type="Proteomes" id="UP001046870"/>
    </source>
</evidence>
<dbReference type="CDD" id="cd22817">
    <property type="entry name" value="DRWD-N_Knl1"/>
    <property type="match status" value="1"/>
</dbReference>
<evidence type="ECO:0000313" key="4">
    <source>
        <dbReference type="EMBL" id="KAG7461253.1"/>
    </source>
</evidence>
<dbReference type="InterPro" id="IPR040850">
    <property type="entry name" value="Knl1_RWD_C"/>
</dbReference>
<dbReference type="GO" id="GO:0051301">
    <property type="term" value="P:cell division"/>
    <property type="evidence" value="ECO:0007669"/>
    <property type="project" value="InterPro"/>
</dbReference>
<sequence length="1205" mass="134162">MEMTTAFTGNIEESCPFTKRGETEVLFAETGSVSATRPSDGMKMESRQEDTHVLRTTFQPATSDSDMEMTRSQTVVIDSENCQMVNLLHSKGRKSMPFIPASNKTVVFSEADNDMEMTDGITAQVVENTFVSTCRDKMLDPLTKTLPSSNGPDVREWKNGKTASIGCSSVWAAESSDPDEMEITRSQTVVIESKNCGMLKPLLSTSRKSMSASSKSLMFSAGCSSMELPEAVTDLAMESRNFPTGGNDTVAGQSPTTSNAIASDEPGATCQTAADDMEMTRSQIITIDTKNSEMSNMSLNTVRKSVSCMPVSNKSLVFSEYDNGMELTKCLTVPIADNGCVTTDKEERLMCSLPMENTPDQPNQHTDNAKGTSGPCDPRGFDGKALKSAELTAVGETNSNAVFVEFIVASEEERAHTANLRASFDPPEMGQSEKEEVKQNKSRRMSLAELQSKLQTIGHRLSERSDVTQGFHTAPVPQLMTSSSPKTEEAAAAGSLTTAGCGIENPEGSGDMETSSEKLENSNGDQQSNVSEPINLLKSKPWAARLSVGGFLPKLPRRSKPLDPNQEDLAGLSSFGKVLRKARVSAPQKDSDVENIEEEVLAEISDDMSELDEGDLPGESHDQEHILEDSLGQTAVEETFAQPVQNVAQGQKRPSPVDGHEDDMGVERKMRSPSAPSEELEPPTCAVQWDSNVMGIARENTHSFMTKTSDSTSFSNSLTNQRCDGTFESSVHRSSQYDFQFEEPYNLHLQKKLEDGSITVREFLRLFGIDFNIHKPRQSVLPDKFATDLPRSTEVILMEKHINQPKQRVYEEDCQELSEMVERLKTRMRDQDNTLKATNESLWEVVKSYSEEQLQSFGANLRKSKTHFRKKSKALSHEMKTGLYSKLVHATQVAQHDLTEKIEAVDELLKNLDECIHDLEAELASMDCAEVDEGGTKSETELALQAKQQELESLNADIAENERRACELELEKKATEDKLRRARDKTRELQRQAEVLDRLTEWKLGEMTDDKAVFTFLYESLRLEVLFEKPTGETMAAAETDQKVADITFQLELDDERSECYARMVHKLIAQFIKSKSSWVQMYPTKQHIPMLLHNVSLVVSRLRLLGEEVHRMKKWGSLSLDILEIDCMDTQIRFLFSSINAFAKFEITLEVTSGYPFSNIQLLCFQNFIGNTRTDQVEAIVSSVTPAKNYLTRIVKKIHDVLLC</sequence>
<dbReference type="AlphaFoldDB" id="A0A9D3PIQ8"/>
<dbReference type="PANTHER" id="PTHR16520">
    <property type="entry name" value="KINETOCHORE SCAFFOLD 1"/>
    <property type="match status" value="1"/>
</dbReference>
<dbReference type="EMBL" id="JAFDVH010000018">
    <property type="protein sequence ID" value="KAG7461253.1"/>
    <property type="molecule type" value="Genomic_DNA"/>
</dbReference>
<keyword evidence="1" id="KW-0175">Coiled coil</keyword>
<dbReference type="GO" id="GO:0005634">
    <property type="term" value="C:nucleus"/>
    <property type="evidence" value="ECO:0007669"/>
    <property type="project" value="TreeGrafter"/>
</dbReference>
<gene>
    <name evidence="4" type="ORF">MATL_G00208100</name>
</gene>
<feature type="region of interest" description="Disordered" evidence="2">
    <location>
        <begin position="646"/>
        <end position="682"/>
    </location>
</feature>
<evidence type="ECO:0000259" key="3">
    <source>
        <dbReference type="Pfam" id="PF18210"/>
    </source>
</evidence>
<evidence type="ECO:0000256" key="1">
    <source>
        <dbReference type="SAM" id="Coils"/>
    </source>
</evidence>
<evidence type="ECO:0000256" key="2">
    <source>
        <dbReference type="SAM" id="MobiDB-lite"/>
    </source>
</evidence>
<feature type="coiled-coil region" evidence="1">
    <location>
        <begin position="902"/>
        <end position="999"/>
    </location>
</feature>
<reference evidence="4" key="1">
    <citation type="submission" date="2021-01" db="EMBL/GenBank/DDBJ databases">
        <authorList>
            <person name="Zahm M."/>
            <person name="Roques C."/>
            <person name="Cabau C."/>
            <person name="Klopp C."/>
            <person name="Donnadieu C."/>
            <person name="Jouanno E."/>
            <person name="Lampietro C."/>
            <person name="Louis A."/>
            <person name="Herpin A."/>
            <person name="Echchiki A."/>
            <person name="Berthelot C."/>
            <person name="Parey E."/>
            <person name="Roest-Crollius H."/>
            <person name="Braasch I."/>
            <person name="Postlethwait J."/>
            <person name="Bobe J."/>
            <person name="Montfort J."/>
            <person name="Bouchez O."/>
            <person name="Begum T."/>
            <person name="Mejri S."/>
            <person name="Adams A."/>
            <person name="Chen W.-J."/>
            <person name="Guiguen Y."/>
        </authorList>
    </citation>
    <scope>NUCLEOTIDE SEQUENCE</scope>
    <source>
        <strain evidence="4">YG-15Mar2019-1</strain>
        <tissue evidence="4">Brain</tissue>
    </source>
</reference>
<keyword evidence="5" id="KW-1185">Reference proteome</keyword>
<feature type="region of interest" description="Disordered" evidence="2">
    <location>
        <begin position="356"/>
        <end position="378"/>
    </location>
</feature>
<dbReference type="GO" id="GO:0008608">
    <property type="term" value="P:attachment of spindle microtubules to kinetochore"/>
    <property type="evidence" value="ECO:0007669"/>
    <property type="project" value="InterPro"/>
</dbReference>
<dbReference type="GO" id="GO:0034501">
    <property type="term" value="P:protein localization to kinetochore"/>
    <property type="evidence" value="ECO:0007669"/>
    <property type="project" value="InterPro"/>
</dbReference>
<feature type="region of interest" description="Disordered" evidence="2">
    <location>
        <begin position="475"/>
        <end position="530"/>
    </location>
</feature>
<name>A0A9D3PIQ8_MEGAT</name>
<dbReference type="PANTHER" id="PTHR16520:SF3">
    <property type="entry name" value="KINETOCHORE SCAFFOLD 1"/>
    <property type="match status" value="1"/>
</dbReference>
<dbReference type="InterPro" id="IPR037388">
    <property type="entry name" value="Blinkin"/>
</dbReference>
<dbReference type="OrthoDB" id="6132334at2759"/>
<dbReference type="InterPro" id="IPR043651">
    <property type="entry name" value="KNL1_MELT_rpt"/>
</dbReference>
<dbReference type="Proteomes" id="UP001046870">
    <property type="component" value="Chromosome 18"/>
</dbReference>
<feature type="region of interest" description="Disordered" evidence="2">
    <location>
        <begin position="423"/>
        <end position="443"/>
    </location>
</feature>
<protein>
    <recommendedName>
        <fullName evidence="3">Knl1 C-terminal RWD domain-containing protein</fullName>
    </recommendedName>
</protein>
<dbReference type="Pfam" id="PF19221">
    <property type="entry name" value="MELT"/>
    <property type="match status" value="4"/>
</dbReference>
<feature type="coiled-coil region" evidence="1">
    <location>
        <begin position="807"/>
        <end position="841"/>
    </location>
</feature>
<accession>A0A9D3PIQ8</accession>
<dbReference type="Pfam" id="PF18210">
    <property type="entry name" value="Knl1_RWD_C"/>
    <property type="match status" value="1"/>
</dbReference>
<feature type="compositionally biased region" description="Polar residues" evidence="2">
    <location>
        <begin position="521"/>
        <end position="530"/>
    </location>
</feature>
<comment type="caution">
    <text evidence="4">The sequence shown here is derived from an EMBL/GenBank/DDBJ whole genome shotgun (WGS) entry which is preliminary data.</text>
</comment>
<proteinExistence type="predicted"/>
<organism evidence="4 5">
    <name type="scientific">Megalops atlanticus</name>
    <name type="common">Tarpon</name>
    <name type="synonym">Clupea gigantea</name>
    <dbReference type="NCBI Taxonomy" id="7932"/>
    <lineage>
        <taxon>Eukaryota</taxon>
        <taxon>Metazoa</taxon>
        <taxon>Chordata</taxon>
        <taxon>Craniata</taxon>
        <taxon>Vertebrata</taxon>
        <taxon>Euteleostomi</taxon>
        <taxon>Actinopterygii</taxon>
        <taxon>Neopterygii</taxon>
        <taxon>Teleostei</taxon>
        <taxon>Elopiformes</taxon>
        <taxon>Megalopidae</taxon>
        <taxon>Megalops</taxon>
    </lineage>
</organism>